<proteinExistence type="predicted"/>
<evidence type="ECO:0000313" key="4">
    <source>
        <dbReference type="Proteomes" id="UP000092730"/>
    </source>
</evidence>
<protein>
    <submittedName>
        <fullName evidence="2">Uncharacterized protein</fullName>
    </submittedName>
</protein>
<evidence type="ECO:0000313" key="2">
    <source>
        <dbReference type="EMBL" id="OCF27727.1"/>
    </source>
</evidence>
<dbReference type="Proteomes" id="UP000092730">
    <property type="component" value="Chromosome 2"/>
</dbReference>
<feature type="region of interest" description="Disordered" evidence="1">
    <location>
        <begin position="33"/>
        <end position="68"/>
    </location>
</feature>
<feature type="compositionally biased region" description="Low complexity" evidence="1">
    <location>
        <begin position="96"/>
        <end position="105"/>
    </location>
</feature>
<feature type="region of interest" description="Disordered" evidence="1">
    <location>
        <begin position="96"/>
        <end position="144"/>
    </location>
</feature>
<sequence length="374" mass="41674">MRVRAEATSRMRIWTWTQSIPSFTHLLSQLPREKQMGASSGQNGVGRSNTGSKHEPISIDSYSDEEGYHARTSTQTSLCISEWESPSLSLQQICLSNHSSSSSNSLPPPPEPLSPPRRFDRKGKAKAAPSTTLRTSSQTKKRDIDVHGVVERGGNKPAEILEIIDRMISGESQGSKSNGNSGIRSSDITDAVTAFGARPWIEGVRLAKGQASSIVYCPLEKNFERNQLLWYEIFYTFLLSNPVQSNVAFPGIDLISPICFPIWVRTSTAPCGLSIFPPTPVQAITAKKDEKTVVTEYGVKERSKQKKKMPDQQKLLRWDVLNKRLGELASAESPTVALESHFNILRSGLTLRRHRLFPPLLSSIDLQKFERLER</sequence>
<dbReference type="EMBL" id="KI894019">
    <property type="protein sequence ID" value="OCF27727.1"/>
    <property type="molecule type" value="Genomic_DNA"/>
</dbReference>
<dbReference type="VEuPathDB" id="FungiDB:I302_02572"/>
<reference evidence="2" key="1">
    <citation type="submission" date="2013-07" db="EMBL/GenBank/DDBJ databases">
        <title>The Genome Sequence of Cryptococcus bestiolae CBS10118.</title>
        <authorList>
            <consortium name="The Broad Institute Genome Sequencing Platform"/>
            <person name="Cuomo C."/>
            <person name="Litvintseva A."/>
            <person name="Chen Y."/>
            <person name="Heitman J."/>
            <person name="Sun S."/>
            <person name="Springer D."/>
            <person name="Dromer F."/>
            <person name="Young S.K."/>
            <person name="Zeng Q."/>
            <person name="Gargeya S."/>
            <person name="Fitzgerald M."/>
            <person name="Abouelleil A."/>
            <person name="Alvarado L."/>
            <person name="Berlin A.M."/>
            <person name="Chapman S.B."/>
            <person name="Dewar J."/>
            <person name="Goldberg J."/>
            <person name="Griggs A."/>
            <person name="Gujja S."/>
            <person name="Hansen M."/>
            <person name="Howarth C."/>
            <person name="Imamovic A."/>
            <person name="Larimer J."/>
            <person name="McCowan C."/>
            <person name="Murphy C."/>
            <person name="Pearson M."/>
            <person name="Priest M."/>
            <person name="Roberts A."/>
            <person name="Saif S."/>
            <person name="Shea T."/>
            <person name="Sykes S."/>
            <person name="Wortman J."/>
            <person name="Nusbaum C."/>
            <person name="Birren B."/>
        </authorList>
    </citation>
    <scope>NUCLEOTIDE SEQUENCE [LARGE SCALE GENOMIC DNA]</scope>
    <source>
        <strain evidence="2">CBS 10118</strain>
    </source>
</reference>
<feature type="compositionally biased region" description="Pro residues" evidence="1">
    <location>
        <begin position="106"/>
        <end position="115"/>
    </location>
</feature>
<feature type="compositionally biased region" description="Polar residues" evidence="1">
    <location>
        <begin position="129"/>
        <end position="138"/>
    </location>
</feature>
<reference evidence="3" key="2">
    <citation type="submission" date="2013-07" db="EMBL/GenBank/DDBJ databases">
        <authorList>
            <consortium name="The Broad Institute Genome Sequencing Platform"/>
            <person name="Cuomo C."/>
            <person name="Litvintseva A."/>
            <person name="Chen Y."/>
            <person name="Heitman J."/>
            <person name="Sun S."/>
            <person name="Springer D."/>
            <person name="Dromer F."/>
            <person name="Young S.K."/>
            <person name="Zeng Q."/>
            <person name="Gargeya S."/>
            <person name="Fitzgerald M."/>
            <person name="Abouelleil A."/>
            <person name="Alvarado L."/>
            <person name="Berlin A.M."/>
            <person name="Chapman S.B."/>
            <person name="Dewar J."/>
            <person name="Goldberg J."/>
            <person name="Griggs A."/>
            <person name="Gujja S."/>
            <person name="Hansen M."/>
            <person name="Howarth C."/>
            <person name="Imamovic A."/>
            <person name="Larimer J."/>
            <person name="McCowan C."/>
            <person name="Murphy C."/>
            <person name="Pearson M."/>
            <person name="Priest M."/>
            <person name="Roberts A."/>
            <person name="Saif S."/>
            <person name="Shea T."/>
            <person name="Sykes S."/>
            <person name="Wortman J."/>
            <person name="Nusbaum C."/>
            <person name="Birren B."/>
        </authorList>
    </citation>
    <scope>NUCLEOTIDE SEQUENCE</scope>
    <source>
        <strain evidence="3">CBS 10118</strain>
    </source>
</reference>
<evidence type="ECO:0000256" key="1">
    <source>
        <dbReference type="SAM" id="MobiDB-lite"/>
    </source>
</evidence>
<feature type="compositionally biased region" description="Polar residues" evidence="1">
    <location>
        <begin position="37"/>
        <end position="51"/>
    </location>
</feature>
<dbReference type="EMBL" id="CP144542">
    <property type="protein sequence ID" value="WVW81869.1"/>
    <property type="molecule type" value="Genomic_DNA"/>
</dbReference>
<accession>A0A1B9G9P1</accession>
<dbReference type="AlphaFoldDB" id="A0A1B9G9P1"/>
<evidence type="ECO:0000313" key="3">
    <source>
        <dbReference type="EMBL" id="WVW81869.1"/>
    </source>
</evidence>
<dbReference type="RefSeq" id="XP_019048797.1">
    <property type="nucleotide sequence ID" value="XM_019189235.1"/>
</dbReference>
<organism evidence="2">
    <name type="scientific">Kwoniella bestiolae CBS 10118</name>
    <dbReference type="NCBI Taxonomy" id="1296100"/>
    <lineage>
        <taxon>Eukaryota</taxon>
        <taxon>Fungi</taxon>
        <taxon>Dikarya</taxon>
        <taxon>Basidiomycota</taxon>
        <taxon>Agaricomycotina</taxon>
        <taxon>Tremellomycetes</taxon>
        <taxon>Tremellales</taxon>
        <taxon>Cryptococcaceae</taxon>
        <taxon>Kwoniella</taxon>
    </lineage>
</organism>
<dbReference type="GeneID" id="30206971"/>
<name>A0A1B9G9P1_9TREE</name>
<reference evidence="2" key="3">
    <citation type="submission" date="2014-01" db="EMBL/GenBank/DDBJ databases">
        <title>Evolution of pathogenesis and genome organization in the Tremellales.</title>
        <authorList>
            <person name="Cuomo C."/>
            <person name="Litvintseva A."/>
            <person name="Heitman J."/>
            <person name="Chen Y."/>
            <person name="Sun S."/>
            <person name="Springer D."/>
            <person name="Dromer F."/>
            <person name="Young S."/>
            <person name="Zeng Q."/>
            <person name="Chapman S."/>
            <person name="Gujja S."/>
            <person name="Saif S."/>
            <person name="Birren B."/>
        </authorList>
    </citation>
    <scope>NUCLEOTIDE SEQUENCE</scope>
    <source>
        <strain evidence="2">CBS 10118</strain>
    </source>
</reference>
<dbReference type="KEGG" id="kbi:30206971"/>
<keyword evidence="4" id="KW-1185">Reference proteome</keyword>
<reference evidence="3" key="4">
    <citation type="submission" date="2024-02" db="EMBL/GenBank/DDBJ databases">
        <title>Comparative genomics of Cryptococcus and Kwoniella reveals pathogenesis evolution and contrasting modes of karyotype evolution via chromosome fusion or intercentromeric recombination.</title>
        <authorList>
            <person name="Coelho M.A."/>
            <person name="David-Palma M."/>
            <person name="Shea T."/>
            <person name="Bowers K."/>
            <person name="McGinley-Smith S."/>
            <person name="Mohammad A.W."/>
            <person name="Gnirke A."/>
            <person name="Yurkov A.M."/>
            <person name="Nowrousian M."/>
            <person name="Sun S."/>
            <person name="Cuomo C.A."/>
            <person name="Heitman J."/>
        </authorList>
    </citation>
    <scope>NUCLEOTIDE SEQUENCE</scope>
    <source>
        <strain evidence="3">CBS 10118</strain>
    </source>
</reference>
<gene>
    <name evidence="2" type="ORF">I302_02572</name>
    <name evidence="3" type="ORF">I302_103867</name>
</gene>